<accession>A0A8S9LWK8</accession>
<proteinExistence type="predicted"/>
<dbReference type="EMBL" id="QGKY02000089">
    <property type="protein sequence ID" value="KAF2609978.1"/>
    <property type="molecule type" value="Genomic_DNA"/>
</dbReference>
<name>A0A8S9LWK8_BRACR</name>
<organism evidence="2">
    <name type="scientific">Brassica cretica</name>
    <name type="common">Mustard</name>
    <dbReference type="NCBI Taxonomy" id="69181"/>
    <lineage>
        <taxon>Eukaryota</taxon>
        <taxon>Viridiplantae</taxon>
        <taxon>Streptophyta</taxon>
        <taxon>Embryophyta</taxon>
        <taxon>Tracheophyta</taxon>
        <taxon>Spermatophyta</taxon>
        <taxon>Magnoliopsida</taxon>
        <taxon>eudicotyledons</taxon>
        <taxon>Gunneridae</taxon>
        <taxon>Pentapetalae</taxon>
        <taxon>rosids</taxon>
        <taxon>malvids</taxon>
        <taxon>Brassicales</taxon>
        <taxon>Brassicaceae</taxon>
        <taxon>Brassiceae</taxon>
        <taxon>Brassica</taxon>
    </lineage>
</organism>
<comment type="caution">
    <text evidence="2">The sequence shown here is derived from an EMBL/GenBank/DDBJ whole genome shotgun (WGS) entry which is preliminary data.</text>
</comment>
<gene>
    <name evidence="1" type="ORF">F2Q68_00001056</name>
    <name evidence="2" type="ORF">F2Q70_00008025</name>
</gene>
<dbReference type="EMBL" id="QGKW02001660">
    <property type="protein sequence ID" value="KAF2578046.1"/>
    <property type="molecule type" value="Genomic_DNA"/>
</dbReference>
<reference evidence="2" key="1">
    <citation type="submission" date="2019-12" db="EMBL/GenBank/DDBJ databases">
        <title>Genome sequencing and annotation of Brassica cretica.</title>
        <authorList>
            <person name="Studholme D.J."/>
            <person name="Sarris P.F."/>
        </authorList>
    </citation>
    <scope>NUCLEOTIDE SEQUENCE</scope>
    <source>
        <strain evidence="1">PFS-001/15</strain>
        <strain evidence="2">PFS-102/07</strain>
        <tissue evidence="2">Leaf</tissue>
    </source>
</reference>
<dbReference type="AlphaFoldDB" id="A0A8S9LWK8"/>
<sequence>MFEVLRQDVPSAGTDCVPFATRNQDMPIEYGENVMMMTKKEAAIEYLKSEVESLRLLAK</sequence>
<dbReference type="Proteomes" id="UP000712281">
    <property type="component" value="Unassembled WGS sequence"/>
</dbReference>
<protein>
    <submittedName>
        <fullName evidence="2">Uncharacterized protein</fullName>
    </submittedName>
</protein>
<evidence type="ECO:0000313" key="2">
    <source>
        <dbReference type="EMBL" id="KAF2609978.1"/>
    </source>
</evidence>
<evidence type="ECO:0000313" key="1">
    <source>
        <dbReference type="EMBL" id="KAF2578046.1"/>
    </source>
</evidence>